<dbReference type="EMBL" id="CP091508">
    <property type="protein sequence ID" value="UOO82861.1"/>
    <property type="molecule type" value="Genomic_DNA"/>
</dbReference>
<dbReference type="Proteomes" id="UP000829817">
    <property type="component" value="Chromosome"/>
</dbReference>
<gene>
    <name evidence="1" type="ORF">LVJ83_05210</name>
</gene>
<sequence length="104" mass="11483">MSITHSEIKLQSAQIINPIERHFLTVINETGTNIVFLHTPQPLHDMKSARIESKFPYQTITLPLAHPHISSPGYAAIKSAPGAIRPARLIFRLGNGKNSRSPPP</sequence>
<name>A0ABY4DUZ5_9NEIS</name>
<organism evidence="1 2">
    <name type="scientific">Uruburuella testudinis</name>
    <dbReference type="NCBI Taxonomy" id="1282863"/>
    <lineage>
        <taxon>Bacteria</taxon>
        <taxon>Pseudomonadati</taxon>
        <taxon>Pseudomonadota</taxon>
        <taxon>Betaproteobacteria</taxon>
        <taxon>Neisseriales</taxon>
        <taxon>Neisseriaceae</taxon>
        <taxon>Uruburuella</taxon>
    </lineage>
</organism>
<accession>A0ABY4DUZ5</accession>
<protein>
    <submittedName>
        <fullName evidence="1">Uncharacterized protein</fullName>
    </submittedName>
</protein>
<evidence type="ECO:0000313" key="2">
    <source>
        <dbReference type="Proteomes" id="UP000829817"/>
    </source>
</evidence>
<dbReference type="RefSeq" id="WP_244786978.1">
    <property type="nucleotide sequence ID" value="NZ_CP091508.1"/>
</dbReference>
<evidence type="ECO:0000313" key="1">
    <source>
        <dbReference type="EMBL" id="UOO82861.1"/>
    </source>
</evidence>
<reference evidence="1 2" key="1">
    <citation type="journal article" date="2022" name="Res Sq">
        <title>Evolution of multicellular longitudinally dividing oral cavity symbionts (Neisseriaceae).</title>
        <authorList>
            <person name="Nyongesa S."/>
            <person name="Weber P."/>
            <person name="Bernet E."/>
            <person name="Pullido F."/>
            <person name="Nieckarz M."/>
            <person name="Delaby M."/>
            <person name="Nieves C."/>
            <person name="Viehboeck T."/>
            <person name="Krause N."/>
            <person name="Rivera-Millot A."/>
            <person name="Nakamura A."/>
            <person name="Vischer N."/>
            <person name="VanNieuwenhze M."/>
            <person name="Brun Y."/>
            <person name="Cava F."/>
            <person name="Bulgheresi S."/>
            <person name="Veyrier F."/>
        </authorList>
    </citation>
    <scope>NUCLEOTIDE SEQUENCE [LARGE SCALE GENOMIC DNA]</scope>
    <source>
        <strain evidence="1 2">CCUG 63373m</strain>
    </source>
</reference>
<proteinExistence type="predicted"/>
<keyword evidence="2" id="KW-1185">Reference proteome</keyword>